<dbReference type="InterPro" id="IPR036380">
    <property type="entry name" value="Isochorismatase-like_sf"/>
</dbReference>
<dbReference type="Pfam" id="PF00857">
    <property type="entry name" value="Isochorismatase"/>
    <property type="match status" value="1"/>
</dbReference>
<evidence type="ECO:0000256" key="1">
    <source>
        <dbReference type="ARBA" id="ARBA00006336"/>
    </source>
</evidence>
<dbReference type="PANTHER" id="PTHR43540">
    <property type="entry name" value="PEROXYUREIDOACRYLATE/UREIDOACRYLATE AMIDOHYDROLASE-RELATED"/>
    <property type="match status" value="1"/>
</dbReference>
<dbReference type="CDD" id="cd00431">
    <property type="entry name" value="cysteine_hydrolases"/>
    <property type="match status" value="1"/>
</dbReference>
<reference evidence="4 5" key="1">
    <citation type="journal article" date="2024" name="Int. J. Syst. Evol. Microbiol.">
        <title>Virgibacillus tibetensis sp. nov., isolated from salt lake on the Tibetan Plateau of China.</title>
        <authorList>
            <person name="Phurbu D."/>
            <person name="Liu Z.-X."/>
            <person name="Wang R."/>
            <person name="Zheng Y.-Y."/>
            <person name="Liu H.-C."/>
            <person name="Zhou Y.-G."/>
            <person name="Yu Y.-J."/>
            <person name="Li A.-H."/>
        </authorList>
    </citation>
    <scope>NUCLEOTIDE SEQUENCE [LARGE SCALE GENOMIC DNA]</scope>
    <source>
        <strain evidence="4 5">C22-A2</strain>
    </source>
</reference>
<proteinExistence type="inferred from homology"/>
<name>A0ABU6KFZ0_9BACI</name>
<evidence type="ECO:0000256" key="2">
    <source>
        <dbReference type="ARBA" id="ARBA00022801"/>
    </source>
</evidence>
<dbReference type="EC" id="3.-.-.-" evidence="4"/>
<dbReference type="RefSeq" id="WP_327606943.1">
    <property type="nucleotide sequence ID" value="NZ_JARZFX010000002.1"/>
</dbReference>
<keyword evidence="2 4" id="KW-0378">Hydrolase</keyword>
<organism evidence="4 5">
    <name type="scientific">Virgibacillus tibetensis</name>
    <dbReference type="NCBI Taxonomy" id="3042313"/>
    <lineage>
        <taxon>Bacteria</taxon>
        <taxon>Bacillati</taxon>
        <taxon>Bacillota</taxon>
        <taxon>Bacilli</taxon>
        <taxon>Bacillales</taxon>
        <taxon>Bacillaceae</taxon>
        <taxon>Virgibacillus</taxon>
    </lineage>
</organism>
<dbReference type="PANTHER" id="PTHR43540:SF1">
    <property type="entry name" value="ISOCHORISMATASE HYDROLASE"/>
    <property type="match status" value="1"/>
</dbReference>
<evidence type="ECO:0000313" key="4">
    <source>
        <dbReference type="EMBL" id="MEC5423392.1"/>
    </source>
</evidence>
<dbReference type="EMBL" id="JARZFX010000002">
    <property type="protein sequence ID" value="MEC5423392.1"/>
    <property type="molecule type" value="Genomic_DNA"/>
</dbReference>
<sequence>MSSWKEDLNVWPRKLPSVQLDIDKLALIIIDMQLYDTSRNYGLAHSLKNYPSMFNYYYDRIDDIVLPNNVRLLHFFRDNNLPVIHVTVGAELKDGSDQIPRRKRRDNTMTSDTGVNFTFYKGSKPQQIHPDLKPLEGELVLNKNSSSAFNSTAIDQFLRNMRIEGLFMTGVSTSTCVETTARDASDRGYECVLIEDACASFDQYSHDATLKIFARMFGEVWSTEEAIQKTNKLMY</sequence>
<dbReference type="Proteomes" id="UP001335737">
    <property type="component" value="Unassembled WGS sequence"/>
</dbReference>
<dbReference type="SUPFAM" id="SSF52499">
    <property type="entry name" value="Isochorismatase-like hydrolases"/>
    <property type="match status" value="1"/>
</dbReference>
<keyword evidence="5" id="KW-1185">Reference proteome</keyword>
<dbReference type="GO" id="GO:0016787">
    <property type="term" value="F:hydrolase activity"/>
    <property type="evidence" value="ECO:0007669"/>
    <property type="project" value="UniProtKB-KW"/>
</dbReference>
<gene>
    <name evidence="4" type="ORF">QGM71_07765</name>
</gene>
<comment type="caution">
    <text evidence="4">The sequence shown here is derived from an EMBL/GenBank/DDBJ whole genome shotgun (WGS) entry which is preliminary data.</text>
</comment>
<comment type="similarity">
    <text evidence="1">Belongs to the isochorismatase family.</text>
</comment>
<protein>
    <submittedName>
        <fullName evidence="4">Isochorismatase family cysteine hydrolase</fullName>
        <ecNumber evidence="4">3.-.-.-</ecNumber>
    </submittedName>
</protein>
<dbReference type="InterPro" id="IPR050272">
    <property type="entry name" value="Isochorismatase-like_hydrls"/>
</dbReference>
<dbReference type="InterPro" id="IPR000868">
    <property type="entry name" value="Isochorismatase-like_dom"/>
</dbReference>
<accession>A0ABU6KFZ0</accession>
<feature type="domain" description="Isochorismatase-like" evidence="3">
    <location>
        <begin position="26"/>
        <end position="225"/>
    </location>
</feature>
<dbReference type="Gene3D" id="3.40.50.850">
    <property type="entry name" value="Isochorismatase-like"/>
    <property type="match status" value="1"/>
</dbReference>
<evidence type="ECO:0000313" key="5">
    <source>
        <dbReference type="Proteomes" id="UP001335737"/>
    </source>
</evidence>
<evidence type="ECO:0000259" key="3">
    <source>
        <dbReference type="Pfam" id="PF00857"/>
    </source>
</evidence>